<dbReference type="PANTHER" id="PTHR13046:SF0">
    <property type="entry name" value="CAAX PRENYL PROTEASE 2"/>
    <property type="match status" value="1"/>
</dbReference>
<keyword evidence="1" id="KW-0812">Transmembrane</keyword>
<dbReference type="AlphaFoldDB" id="A0A452GQX1"/>
<dbReference type="STRING" id="38772.ENSGAGP00000004325"/>
<evidence type="ECO:0000313" key="4">
    <source>
        <dbReference type="Proteomes" id="UP000291020"/>
    </source>
</evidence>
<evidence type="ECO:0000256" key="2">
    <source>
        <dbReference type="SAM" id="SignalP"/>
    </source>
</evidence>
<feature type="chain" id="PRO_5019320972" evidence="2">
    <location>
        <begin position="17"/>
        <end position="64"/>
    </location>
</feature>
<protein>
    <submittedName>
        <fullName evidence="3">Uncharacterized protein</fullName>
    </submittedName>
</protein>
<feature type="signal peptide" evidence="2">
    <location>
        <begin position="1"/>
        <end position="16"/>
    </location>
</feature>
<keyword evidence="1" id="KW-1133">Transmembrane helix</keyword>
<keyword evidence="2" id="KW-0732">Signal</keyword>
<sequence>MLCWATLLACLSLACAYVGSLYVWNSHLPRDHPAVIMRRFNSILIVSGLSPPFVWLWKELTGIK</sequence>
<feature type="transmembrane region" description="Helical" evidence="1">
    <location>
        <begin position="40"/>
        <end position="57"/>
    </location>
</feature>
<keyword evidence="4" id="KW-1185">Reference proteome</keyword>
<dbReference type="Ensembl" id="ENSGAGT00000005082.1">
    <property type="protein sequence ID" value="ENSGAGP00000004325.1"/>
    <property type="gene ID" value="ENSGAGG00000003588.1"/>
</dbReference>
<organism evidence="3 4">
    <name type="scientific">Gopherus agassizii</name>
    <name type="common">Agassiz's desert tortoise</name>
    <dbReference type="NCBI Taxonomy" id="38772"/>
    <lineage>
        <taxon>Eukaryota</taxon>
        <taxon>Metazoa</taxon>
        <taxon>Chordata</taxon>
        <taxon>Craniata</taxon>
        <taxon>Vertebrata</taxon>
        <taxon>Euteleostomi</taxon>
        <taxon>Archelosauria</taxon>
        <taxon>Testudinata</taxon>
        <taxon>Testudines</taxon>
        <taxon>Cryptodira</taxon>
        <taxon>Durocryptodira</taxon>
        <taxon>Testudinoidea</taxon>
        <taxon>Testudinidae</taxon>
        <taxon>Gopherus</taxon>
    </lineage>
</organism>
<evidence type="ECO:0000313" key="3">
    <source>
        <dbReference type="Ensembl" id="ENSGAGP00000004325.1"/>
    </source>
</evidence>
<dbReference type="PANTHER" id="PTHR13046">
    <property type="entry name" value="PROTEASE U48 CAAX PRENYL PROTEASE RCE1"/>
    <property type="match status" value="1"/>
</dbReference>
<proteinExistence type="predicted"/>
<dbReference type="GO" id="GO:0004222">
    <property type="term" value="F:metalloendopeptidase activity"/>
    <property type="evidence" value="ECO:0007669"/>
    <property type="project" value="InterPro"/>
</dbReference>
<reference evidence="3" key="3">
    <citation type="submission" date="2025-09" db="UniProtKB">
        <authorList>
            <consortium name="Ensembl"/>
        </authorList>
    </citation>
    <scope>IDENTIFICATION</scope>
</reference>
<evidence type="ECO:0000256" key="1">
    <source>
        <dbReference type="SAM" id="Phobius"/>
    </source>
</evidence>
<dbReference type="GO" id="GO:0071586">
    <property type="term" value="P:CAAX-box protein processing"/>
    <property type="evidence" value="ECO:0007669"/>
    <property type="project" value="InterPro"/>
</dbReference>
<dbReference type="GO" id="GO:0005789">
    <property type="term" value="C:endoplasmic reticulum membrane"/>
    <property type="evidence" value="ECO:0007669"/>
    <property type="project" value="InterPro"/>
</dbReference>
<name>A0A452GQX1_9SAUR</name>
<reference evidence="3" key="2">
    <citation type="submission" date="2025-08" db="UniProtKB">
        <authorList>
            <consortium name="Ensembl"/>
        </authorList>
    </citation>
    <scope>IDENTIFICATION</scope>
</reference>
<reference evidence="4" key="1">
    <citation type="journal article" date="2017" name="PLoS ONE">
        <title>The Agassiz's desert tortoise genome provides a resource for the conservation of a threatened species.</title>
        <authorList>
            <person name="Tollis M."/>
            <person name="DeNardo D.F."/>
            <person name="Cornelius J.A."/>
            <person name="Dolby G.A."/>
            <person name="Edwards T."/>
            <person name="Henen B.T."/>
            <person name="Karl A.E."/>
            <person name="Murphy R.W."/>
            <person name="Kusumi K."/>
        </authorList>
    </citation>
    <scope>NUCLEOTIDE SEQUENCE [LARGE SCALE GENOMIC DNA]</scope>
</reference>
<dbReference type="InterPro" id="IPR039731">
    <property type="entry name" value="Rce1"/>
</dbReference>
<accession>A0A452GQX1</accession>
<dbReference type="Proteomes" id="UP000291020">
    <property type="component" value="Unassembled WGS sequence"/>
</dbReference>
<keyword evidence="1" id="KW-0472">Membrane</keyword>